<dbReference type="GO" id="GO:0006508">
    <property type="term" value="P:proteolysis"/>
    <property type="evidence" value="ECO:0007669"/>
    <property type="project" value="UniProtKB-KW"/>
</dbReference>
<evidence type="ECO:0000259" key="6">
    <source>
        <dbReference type="PROSITE" id="PS50600"/>
    </source>
</evidence>
<comment type="similarity">
    <text evidence="1">Belongs to the peptidase C48 family.</text>
</comment>
<feature type="region of interest" description="Disordered" evidence="5">
    <location>
        <begin position="66"/>
        <end position="88"/>
    </location>
</feature>
<dbReference type="PANTHER" id="PTHR46915">
    <property type="entry name" value="UBIQUITIN-LIKE PROTEASE 4-RELATED"/>
    <property type="match status" value="1"/>
</dbReference>
<evidence type="ECO:0000256" key="2">
    <source>
        <dbReference type="ARBA" id="ARBA00022670"/>
    </source>
</evidence>
<reference evidence="7" key="2">
    <citation type="submission" date="2020-05" db="UniProtKB">
        <authorList>
            <consortium name="EnsemblMetazoa"/>
        </authorList>
    </citation>
    <scope>IDENTIFICATION</scope>
    <source>
        <strain evidence="7">IAEA</strain>
    </source>
</reference>
<dbReference type="InterPro" id="IPR021109">
    <property type="entry name" value="Peptidase_aspartic_dom_sf"/>
</dbReference>
<dbReference type="GO" id="GO:0004190">
    <property type="term" value="F:aspartic-type endopeptidase activity"/>
    <property type="evidence" value="ECO:0007669"/>
    <property type="project" value="InterPro"/>
</dbReference>
<name>A0A1A9ZYU7_GLOPL</name>
<dbReference type="InterPro" id="IPR003653">
    <property type="entry name" value="Peptidase_C48_C"/>
</dbReference>
<keyword evidence="4" id="KW-0788">Thiol protease</keyword>
<dbReference type="AlphaFoldDB" id="A0A1A9ZYU7"/>
<dbReference type="Proteomes" id="UP000092445">
    <property type="component" value="Unassembled WGS sequence"/>
</dbReference>
<keyword evidence="2" id="KW-0645">Protease</keyword>
<evidence type="ECO:0000313" key="7">
    <source>
        <dbReference type="EnsemblMetazoa" id="GPAI029224-PA"/>
    </source>
</evidence>
<dbReference type="GO" id="GO:0016926">
    <property type="term" value="P:protein desumoylation"/>
    <property type="evidence" value="ECO:0007669"/>
    <property type="project" value="UniProtKB-ARBA"/>
</dbReference>
<dbReference type="Pfam" id="PF02902">
    <property type="entry name" value="Peptidase_C48"/>
    <property type="match status" value="1"/>
</dbReference>
<dbReference type="Pfam" id="PF13975">
    <property type="entry name" value="gag-asp_proteas"/>
    <property type="match status" value="1"/>
</dbReference>
<dbReference type="SUPFAM" id="SSF54001">
    <property type="entry name" value="Cysteine proteinases"/>
    <property type="match status" value="1"/>
</dbReference>
<dbReference type="InterPro" id="IPR001969">
    <property type="entry name" value="Aspartic_peptidase_AS"/>
</dbReference>
<accession>A0A1A9ZYU7</accession>
<proteinExistence type="inferred from homology"/>
<protein>
    <recommendedName>
        <fullName evidence="6">Ubiquitin-like protease family profile domain-containing protein</fullName>
    </recommendedName>
</protein>
<dbReference type="VEuPathDB" id="VectorBase:GPAI029224"/>
<dbReference type="GO" id="GO:0008234">
    <property type="term" value="F:cysteine-type peptidase activity"/>
    <property type="evidence" value="ECO:0007669"/>
    <property type="project" value="UniProtKB-KW"/>
</dbReference>
<dbReference type="Gene3D" id="3.30.310.130">
    <property type="entry name" value="Ubiquitin-related"/>
    <property type="match status" value="1"/>
</dbReference>
<evidence type="ECO:0000256" key="4">
    <source>
        <dbReference type="ARBA" id="ARBA00022807"/>
    </source>
</evidence>
<dbReference type="SUPFAM" id="SSF50630">
    <property type="entry name" value="Acid proteases"/>
    <property type="match status" value="1"/>
</dbReference>
<dbReference type="PANTHER" id="PTHR46915:SF2">
    <property type="entry name" value="UBIQUITIN-LIKE PROTEASE 4"/>
    <property type="match status" value="1"/>
</dbReference>
<dbReference type="Gene3D" id="1.10.418.20">
    <property type="match status" value="1"/>
</dbReference>
<reference evidence="8" key="1">
    <citation type="submission" date="2014-03" db="EMBL/GenBank/DDBJ databases">
        <authorList>
            <person name="Aksoy S."/>
            <person name="Warren W."/>
            <person name="Wilson R.K."/>
        </authorList>
    </citation>
    <scope>NUCLEOTIDE SEQUENCE [LARGE SCALE GENOMIC DNA]</scope>
    <source>
        <strain evidence="8">IAEA</strain>
    </source>
</reference>
<keyword evidence="8" id="KW-1185">Reference proteome</keyword>
<dbReference type="InterPro" id="IPR038765">
    <property type="entry name" value="Papain-like_cys_pep_sf"/>
</dbReference>
<evidence type="ECO:0000256" key="5">
    <source>
        <dbReference type="SAM" id="MobiDB-lite"/>
    </source>
</evidence>
<dbReference type="PROSITE" id="PS50600">
    <property type="entry name" value="ULP_PROTEASE"/>
    <property type="match status" value="1"/>
</dbReference>
<dbReference type="PROSITE" id="PS00141">
    <property type="entry name" value="ASP_PROTEASE"/>
    <property type="match status" value="1"/>
</dbReference>
<feature type="domain" description="Ubiquitin-like protease family profile" evidence="6">
    <location>
        <begin position="212"/>
        <end position="384"/>
    </location>
</feature>
<evidence type="ECO:0000313" key="8">
    <source>
        <dbReference type="Proteomes" id="UP000092445"/>
    </source>
</evidence>
<sequence length="612" mass="68733">MVKSSWLYSLRKDELSDICGALDLDTKGTVEEMRKAAAALIATPDLAAEMRTKLAELEAKYTTKTLHLPTATERGTSPKRHFQEQMSSDAAMDRILEREERPSETAPAVVELIGSTLVADLSVGGLPTTGVVDTGATRSIIREDITGFIPFIKGSDTSSYTIRTADGSVQAGKNSITVEVNIGDMTLDLELLVVKRIYTNKTKQGNKQKHNNELYTDDFQRLAPGRWLNDRVIEAYAKWLLQEHTAVSIREQVHLASPFLYQKISQANPNWELLRRQARRDKALHKRCIIIPICAQSHWRLAIVAHPDIATPTRAIYILDSIGGYPTEQIATNIRRYVQFLNVEKYQHGVNMDHHALPQHAVSIPRQANSADCGVFLLRNLELYLNQNEDGWDPLTLPTAWCTMDEARHTRIVIAAKLLELAGEEGRAQPKSTETPATSDTAEDVVLINEEPIMARTMIAVEKPTSEIDDIDPTVGLLGGGVPPPRVEFGNNAEWTQLEEEDPLCQYLRAKYNKGAYPSTRYGLKPSQVRWFHKGLTVKGFIFRIEKLRPLAGISYDELFAGFHGLLNGKANRQLLEDRKNYFALKIKLQNQFKTPDSDHELIREVVACSDW</sequence>
<dbReference type="EnsemblMetazoa" id="GPAI029224-RA">
    <property type="protein sequence ID" value="GPAI029224-PA"/>
    <property type="gene ID" value="GPAI029224"/>
</dbReference>
<dbReference type="Gene3D" id="2.40.70.10">
    <property type="entry name" value="Acid Proteases"/>
    <property type="match status" value="1"/>
</dbReference>
<organism evidence="7 8">
    <name type="scientific">Glossina pallidipes</name>
    <name type="common">Tsetse fly</name>
    <dbReference type="NCBI Taxonomy" id="7398"/>
    <lineage>
        <taxon>Eukaryota</taxon>
        <taxon>Metazoa</taxon>
        <taxon>Ecdysozoa</taxon>
        <taxon>Arthropoda</taxon>
        <taxon>Hexapoda</taxon>
        <taxon>Insecta</taxon>
        <taxon>Pterygota</taxon>
        <taxon>Neoptera</taxon>
        <taxon>Endopterygota</taxon>
        <taxon>Diptera</taxon>
        <taxon>Brachycera</taxon>
        <taxon>Muscomorpha</taxon>
        <taxon>Hippoboscoidea</taxon>
        <taxon>Glossinidae</taxon>
        <taxon>Glossina</taxon>
    </lineage>
</organism>
<keyword evidence="3" id="KW-0378">Hydrolase</keyword>
<dbReference type="STRING" id="7398.A0A1A9ZYU7"/>
<evidence type="ECO:0000256" key="1">
    <source>
        <dbReference type="ARBA" id="ARBA00005234"/>
    </source>
</evidence>
<evidence type="ECO:0000256" key="3">
    <source>
        <dbReference type="ARBA" id="ARBA00022801"/>
    </source>
</evidence>